<evidence type="ECO:0000256" key="1">
    <source>
        <dbReference type="SAM" id="MobiDB-lite"/>
    </source>
</evidence>
<organism evidence="2 3">
    <name type="scientific">Ascodesmis nigricans</name>
    <dbReference type="NCBI Taxonomy" id="341454"/>
    <lineage>
        <taxon>Eukaryota</taxon>
        <taxon>Fungi</taxon>
        <taxon>Dikarya</taxon>
        <taxon>Ascomycota</taxon>
        <taxon>Pezizomycotina</taxon>
        <taxon>Pezizomycetes</taxon>
        <taxon>Pezizales</taxon>
        <taxon>Ascodesmidaceae</taxon>
        <taxon>Ascodesmis</taxon>
    </lineage>
</organism>
<feature type="compositionally biased region" description="Low complexity" evidence="1">
    <location>
        <begin position="104"/>
        <end position="127"/>
    </location>
</feature>
<dbReference type="AlphaFoldDB" id="A0A4S2N3K3"/>
<gene>
    <name evidence="2" type="ORF">EX30DRAFT_338325</name>
</gene>
<accession>A0A4S2N3K3</accession>
<name>A0A4S2N3K3_9PEZI</name>
<protein>
    <submittedName>
        <fullName evidence="2">Uncharacterized protein</fullName>
    </submittedName>
</protein>
<feature type="region of interest" description="Disordered" evidence="1">
    <location>
        <begin position="104"/>
        <end position="143"/>
    </location>
</feature>
<feature type="compositionally biased region" description="Low complexity" evidence="1">
    <location>
        <begin position="13"/>
        <end position="25"/>
    </location>
</feature>
<dbReference type="InParanoid" id="A0A4S2N3K3"/>
<dbReference type="Proteomes" id="UP000298138">
    <property type="component" value="Unassembled WGS sequence"/>
</dbReference>
<evidence type="ECO:0000313" key="2">
    <source>
        <dbReference type="EMBL" id="TGZ83711.1"/>
    </source>
</evidence>
<feature type="region of interest" description="Disordered" evidence="1">
    <location>
        <begin position="1"/>
        <end position="25"/>
    </location>
</feature>
<keyword evidence="3" id="KW-1185">Reference proteome</keyword>
<dbReference type="EMBL" id="ML220113">
    <property type="protein sequence ID" value="TGZ83711.1"/>
    <property type="molecule type" value="Genomic_DNA"/>
</dbReference>
<evidence type="ECO:0000313" key="3">
    <source>
        <dbReference type="Proteomes" id="UP000298138"/>
    </source>
</evidence>
<reference evidence="2 3" key="1">
    <citation type="submission" date="2019-04" db="EMBL/GenBank/DDBJ databases">
        <title>Comparative genomics and transcriptomics to analyze fruiting body development in filamentous ascomycetes.</title>
        <authorList>
            <consortium name="DOE Joint Genome Institute"/>
            <person name="Lutkenhaus R."/>
            <person name="Traeger S."/>
            <person name="Breuer J."/>
            <person name="Kuo A."/>
            <person name="Lipzen A."/>
            <person name="Pangilinan J."/>
            <person name="Dilworth D."/>
            <person name="Sandor L."/>
            <person name="Poggeler S."/>
            <person name="Barry K."/>
            <person name="Grigoriev I.V."/>
            <person name="Nowrousian M."/>
        </authorList>
    </citation>
    <scope>NUCLEOTIDE SEQUENCE [LARGE SCALE GENOMIC DNA]</scope>
    <source>
        <strain evidence="2 3">CBS 389.68</strain>
    </source>
</reference>
<sequence length="308" mass="33114">MTFTTDPLLPDHAVSPVSPSSTTSPIAIPARRERIPTLEANTFVLESRLNRANEGCVSITMVESNNPLHDFVQRRRLPLNLVFNATNSATALDESPCSTILEASASSTDATPPTSPSPLSRQPSQPTVFALDGTGDLSNGDHHPGLGYYQTSWMSRNAIPGRPSLQRKVSSSAPSSIKILPRASRHHYRNSLRSLRNLTLLPGGIRISKETGDVQPLSGGNDVLPDTNLLPGPDAGNGKSETENCGRIGRGNPCFREDGIASNVHSTGSDFLVTLDDATEWFRRHRRNIIVPPDVVTELIQAASLTAG</sequence>
<proteinExistence type="predicted"/>